<dbReference type="Proteomes" id="UP000254937">
    <property type="component" value="Unassembled WGS sequence"/>
</dbReference>
<evidence type="ECO:0000256" key="7">
    <source>
        <dbReference type="ARBA" id="ARBA00023306"/>
    </source>
</evidence>
<evidence type="ECO:0008006" key="15">
    <source>
        <dbReference type="Google" id="ProtNLM"/>
    </source>
</evidence>
<dbReference type="Pfam" id="PF07558">
    <property type="entry name" value="Shugoshin_N"/>
    <property type="match status" value="1"/>
</dbReference>
<evidence type="ECO:0000259" key="12">
    <source>
        <dbReference type="Pfam" id="PF07558"/>
    </source>
</evidence>
<feature type="compositionally biased region" description="Polar residues" evidence="10">
    <location>
        <begin position="259"/>
        <end position="270"/>
    </location>
</feature>
<evidence type="ECO:0000256" key="2">
    <source>
        <dbReference type="ARBA" id="ARBA00010845"/>
    </source>
</evidence>
<evidence type="ECO:0000256" key="9">
    <source>
        <dbReference type="SAM" id="Coils"/>
    </source>
</evidence>
<feature type="region of interest" description="Disordered" evidence="10">
    <location>
        <begin position="416"/>
        <end position="535"/>
    </location>
</feature>
<feature type="compositionally biased region" description="Polar residues" evidence="10">
    <location>
        <begin position="348"/>
        <end position="367"/>
    </location>
</feature>
<keyword evidence="7" id="KW-0131">Cell cycle</keyword>
<dbReference type="EMBL" id="KZ851844">
    <property type="protein sequence ID" value="RDK48344.1"/>
    <property type="molecule type" value="Genomic_DNA"/>
</dbReference>
<evidence type="ECO:0000256" key="1">
    <source>
        <dbReference type="ARBA" id="ARBA00004584"/>
    </source>
</evidence>
<evidence type="ECO:0000313" key="13">
    <source>
        <dbReference type="EMBL" id="RDK48344.1"/>
    </source>
</evidence>
<dbReference type="Pfam" id="PF07557">
    <property type="entry name" value="Shugoshin_C"/>
    <property type="match status" value="1"/>
</dbReference>
<organism evidence="13 14">
    <name type="scientific">Aspergillus phoenicis ATCC 13157</name>
    <dbReference type="NCBI Taxonomy" id="1353007"/>
    <lineage>
        <taxon>Eukaryota</taxon>
        <taxon>Fungi</taxon>
        <taxon>Dikarya</taxon>
        <taxon>Ascomycota</taxon>
        <taxon>Pezizomycotina</taxon>
        <taxon>Eurotiomycetes</taxon>
        <taxon>Eurotiomycetidae</taxon>
        <taxon>Eurotiales</taxon>
        <taxon>Aspergillaceae</taxon>
        <taxon>Aspergillus</taxon>
    </lineage>
</organism>
<dbReference type="InterPro" id="IPR011515">
    <property type="entry name" value="Shugoshin_C"/>
</dbReference>
<feature type="domain" description="Shugoshin C-terminal" evidence="11">
    <location>
        <begin position="456"/>
        <end position="478"/>
    </location>
</feature>
<accession>A0A370Q2F1</accession>
<feature type="compositionally biased region" description="Polar residues" evidence="10">
    <location>
        <begin position="426"/>
        <end position="436"/>
    </location>
</feature>
<feature type="compositionally biased region" description="Polar residues" evidence="10">
    <location>
        <begin position="198"/>
        <end position="216"/>
    </location>
</feature>
<comment type="subcellular location">
    <subcellularLocation>
        <location evidence="1">Chromosome</location>
        <location evidence="1">Centromere</location>
    </subcellularLocation>
</comment>
<feature type="compositionally biased region" description="Polar residues" evidence="10">
    <location>
        <begin position="603"/>
        <end position="615"/>
    </location>
</feature>
<feature type="domain" description="Shugoshin N-terminal coiled-coil" evidence="12">
    <location>
        <begin position="20"/>
        <end position="64"/>
    </location>
</feature>
<evidence type="ECO:0000259" key="11">
    <source>
        <dbReference type="Pfam" id="PF07557"/>
    </source>
</evidence>
<keyword evidence="6 9" id="KW-0175">Coiled coil</keyword>
<feature type="coiled-coil region" evidence="9">
    <location>
        <begin position="42"/>
        <end position="76"/>
    </location>
</feature>
<feature type="compositionally biased region" description="Polar residues" evidence="10">
    <location>
        <begin position="686"/>
        <end position="705"/>
    </location>
</feature>
<evidence type="ECO:0000256" key="6">
    <source>
        <dbReference type="ARBA" id="ARBA00023054"/>
    </source>
</evidence>
<evidence type="ECO:0000313" key="14">
    <source>
        <dbReference type="Proteomes" id="UP000254937"/>
    </source>
</evidence>
<evidence type="ECO:0000256" key="8">
    <source>
        <dbReference type="ARBA" id="ARBA00023328"/>
    </source>
</evidence>
<sequence>MPGMARLNESSAPTEHVEALKRRFVRQNREIARVNSIQSLRIRSLESEVSHLLSENVSLREQVISLSQEVERYEAVRLLQHGVYDIKTRLDSKLAELNNLVADLGALPRTFYSKCAENSQDPNQLRALSDWKAKTTNDELNHGKDEEGRLPVILEDKYYPRKTLEPQELQDFRYNTADNLRSPTPEEPVATRPDTADDSSFTNDSSDIINAQQAPTYNEHMSDEDEAVLPPTLETRKRKRPIPASKQMESSRMDHGAPSTRNNPGTNFSPETKRKFSVHHGKIMESLSNHPDVPRTSMQSPSPVRKNEQSLSSEADDSPSGGKASLLTEQAMSHRSAKRKALEHTNEDVGSTNMNMTSPTKARTTMVQEKPQKDTMPSIDEKDVQVELSPALLEKGTDLEQSRQETPLQYRIHQSTDEQKHDENTMVESRSNTRRSTLPEIESAPRNLPDVSGPTRPARRQRAIVSYAEPNLRDKMRRPTKELIAAVGDQPRRSSSSLNVRLDSNEDEDLRKNGRSNGRRPRNSDPSGKEPKLPTTEAAAAAADLSTQQMNLVSQRKRKASPANKCNMAPEGIAEGSTEACPHECVAGRSKIDEMMAADDNHQMQPSQMTGNDVTRSVPPIGCKARPATARKSRRHSSQPESSRKGEFQPASNDYMSIESQDNSPSEARAGNSYSTRSLEDFAKLSSPTQQSKASTRADLSTSRVADSGRTKRGQRAAAAIARRKSMML</sequence>
<proteinExistence type="inferred from homology"/>
<evidence type="ECO:0000256" key="3">
    <source>
        <dbReference type="ARBA" id="ARBA00022454"/>
    </source>
</evidence>
<name>A0A370Q2F1_ASPPH</name>
<feature type="region of interest" description="Disordered" evidence="10">
    <location>
        <begin position="603"/>
        <end position="729"/>
    </location>
</feature>
<keyword evidence="4" id="KW-0132">Cell division</keyword>
<dbReference type="GO" id="GO:0045132">
    <property type="term" value="P:meiotic chromosome segregation"/>
    <property type="evidence" value="ECO:0007669"/>
    <property type="project" value="InterPro"/>
</dbReference>
<evidence type="ECO:0000256" key="10">
    <source>
        <dbReference type="SAM" id="MobiDB-lite"/>
    </source>
</evidence>
<comment type="similarity">
    <text evidence="2">Belongs to the shugoshin family.</text>
</comment>
<reference evidence="13 14" key="1">
    <citation type="submission" date="2018-07" db="EMBL/GenBank/DDBJ databases">
        <title>Section-level genome sequencing of Aspergillus section Nigri to investigate inter- and intra-species variation.</title>
        <authorList>
            <consortium name="DOE Joint Genome Institute"/>
            <person name="Vesth T.C."/>
            <person name="Nybo J.L."/>
            <person name="Theobald S."/>
            <person name="Frisvad J.C."/>
            <person name="Larsen T.O."/>
            <person name="Nielsen K.F."/>
            <person name="Hoof J.B."/>
            <person name="Brandl J."/>
            <person name="Salamov A."/>
            <person name="Riley R."/>
            <person name="Gladden J.M."/>
            <person name="Phatale P."/>
            <person name="Nielsen M.T."/>
            <person name="Lyhne E.K."/>
            <person name="Kogle M.E."/>
            <person name="Strasser K."/>
            <person name="McDonnell E."/>
            <person name="Barry K."/>
            <person name="Clum A."/>
            <person name="Chen C."/>
            <person name="Nolan M."/>
            <person name="Sandor L."/>
            <person name="Kuo A."/>
            <person name="Lipzen A."/>
            <person name="Hainaut M."/>
            <person name="Drula E."/>
            <person name="Tsang A."/>
            <person name="Magnuson J.K."/>
            <person name="Henrissat B."/>
            <person name="Wiebenga A."/>
            <person name="Simmons B.A."/>
            <person name="Makela M.R."/>
            <person name="De vries R.P."/>
            <person name="Grigoriev I.V."/>
            <person name="Mortensen U.H."/>
            <person name="Baker S.E."/>
            <person name="Andersen M.R."/>
        </authorList>
    </citation>
    <scope>NUCLEOTIDE SEQUENCE [LARGE SCALE GENOMIC DNA]</scope>
    <source>
        <strain evidence="13 14">ATCC 13157</strain>
    </source>
</reference>
<feature type="compositionally biased region" description="Basic and acidic residues" evidence="10">
    <location>
        <begin position="471"/>
        <end position="481"/>
    </location>
</feature>
<keyword evidence="5" id="KW-0159">Chromosome partition</keyword>
<feature type="compositionally biased region" description="Polar residues" evidence="10">
    <location>
        <begin position="650"/>
        <end position="677"/>
    </location>
</feature>
<evidence type="ECO:0000256" key="5">
    <source>
        <dbReference type="ARBA" id="ARBA00022829"/>
    </source>
</evidence>
<evidence type="ECO:0000256" key="4">
    <source>
        <dbReference type="ARBA" id="ARBA00022618"/>
    </source>
</evidence>
<dbReference type="GO" id="GO:0000779">
    <property type="term" value="C:condensed chromosome, centromeric region"/>
    <property type="evidence" value="ECO:0007669"/>
    <property type="project" value="UniProtKB-ARBA"/>
</dbReference>
<protein>
    <recommendedName>
        <fullName evidence="15">Shugoshin</fullName>
    </recommendedName>
</protein>
<feature type="region of interest" description="Disordered" evidence="10">
    <location>
        <begin position="177"/>
        <end position="272"/>
    </location>
</feature>
<keyword evidence="14" id="KW-1185">Reference proteome</keyword>
<dbReference type="InterPro" id="IPR011516">
    <property type="entry name" value="Shugoshin_N"/>
</dbReference>
<keyword evidence="3" id="KW-0158">Chromosome</keyword>
<gene>
    <name evidence="13" type="ORF">M752DRAFT_244632</name>
</gene>
<dbReference type="AlphaFoldDB" id="A0A370Q2F1"/>
<feature type="region of interest" description="Disordered" evidence="10">
    <location>
        <begin position="285"/>
        <end position="378"/>
    </location>
</feature>
<keyword evidence="8" id="KW-0137">Centromere</keyword>
<dbReference type="GO" id="GO:0005634">
    <property type="term" value="C:nucleus"/>
    <property type="evidence" value="ECO:0007669"/>
    <property type="project" value="InterPro"/>
</dbReference>
<dbReference type="GO" id="GO:0051301">
    <property type="term" value="P:cell division"/>
    <property type="evidence" value="ECO:0007669"/>
    <property type="project" value="UniProtKB-KW"/>
</dbReference>